<evidence type="ECO:0000313" key="3">
    <source>
        <dbReference type="EMBL" id="KAK8140611.1"/>
    </source>
</evidence>
<feature type="region of interest" description="Disordered" evidence="1">
    <location>
        <begin position="1"/>
        <end position="21"/>
    </location>
</feature>
<dbReference type="Proteomes" id="UP001397290">
    <property type="component" value="Unassembled WGS sequence"/>
</dbReference>
<evidence type="ECO:0000256" key="1">
    <source>
        <dbReference type="SAM" id="MobiDB-lite"/>
    </source>
</evidence>
<reference evidence="2 4" key="1">
    <citation type="submission" date="2020-02" db="EMBL/GenBank/DDBJ databases">
        <title>Comparative genomics of the hypocrealean fungal genus Beauvera.</title>
        <authorList>
            <person name="Showalter D.N."/>
            <person name="Bushley K.E."/>
            <person name="Rehner S.A."/>
        </authorList>
    </citation>
    <scope>NUCLEOTIDE SEQUENCE [LARGE SCALE GENOMIC DNA]</scope>
    <source>
        <strain evidence="2 4">ARSEF4384</strain>
    </source>
</reference>
<sequence>DSAMLVRGSAAAASGTEPSHVCAEPKLLSSSSDGSLTLADSLRPAAAGTTAVVRGRRI</sequence>
<protein>
    <submittedName>
        <fullName evidence="2">Uncharacterized protein</fullName>
    </submittedName>
</protein>
<dbReference type="EMBL" id="JAAHCF010002218">
    <property type="protein sequence ID" value="KAK8140611.1"/>
    <property type="molecule type" value="Genomic_DNA"/>
</dbReference>
<gene>
    <name evidence="3" type="ORF">G3M48_003373</name>
    <name evidence="2" type="ORF">G3M48_003393</name>
</gene>
<organism evidence="2 4">
    <name type="scientific">Beauveria asiatica</name>
    <dbReference type="NCBI Taxonomy" id="1069075"/>
    <lineage>
        <taxon>Eukaryota</taxon>
        <taxon>Fungi</taxon>
        <taxon>Dikarya</taxon>
        <taxon>Ascomycota</taxon>
        <taxon>Pezizomycotina</taxon>
        <taxon>Sordariomycetes</taxon>
        <taxon>Hypocreomycetidae</taxon>
        <taxon>Hypocreales</taxon>
        <taxon>Cordycipitaceae</taxon>
        <taxon>Beauveria</taxon>
    </lineage>
</organism>
<dbReference type="AlphaFoldDB" id="A0AAW0REW7"/>
<proteinExistence type="predicted"/>
<accession>A0AAW0REW7</accession>
<evidence type="ECO:0000313" key="4">
    <source>
        <dbReference type="Proteomes" id="UP001397290"/>
    </source>
</evidence>
<dbReference type="EMBL" id="JAAHCF010002226">
    <property type="protein sequence ID" value="KAK8140606.1"/>
    <property type="molecule type" value="Genomic_DNA"/>
</dbReference>
<feature type="non-terminal residue" evidence="2">
    <location>
        <position position="58"/>
    </location>
</feature>
<evidence type="ECO:0000313" key="2">
    <source>
        <dbReference type="EMBL" id="KAK8140606.1"/>
    </source>
</evidence>
<keyword evidence="4" id="KW-1185">Reference proteome</keyword>
<comment type="caution">
    <text evidence="2">The sequence shown here is derived from an EMBL/GenBank/DDBJ whole genome shotgun (WGS) entry which is preliminary data.</text>
</comment>
<feature type="non-terminal residue" evidence="2">
    <location>
        <position position="1"/>
    </location>
</feature>
<name>A0AAW0REW7_9HYPO</name>